<protein>
    <recommendedName>
        <fullName evidence="4">DUF3307 domain-containing protein</fullName>
    </recommendedName>
</protein>
<feature type="transmembrane region" description="Helical" evidence="1">
    <location>
        <begin position="184"/>
        <end position="207"/>
    </location>
</feature>
<dbReference type="InterPro" id="IPR021737">
    <property type="entry name" value="Phage_phiKZ_Orf197"/>
</dbReference>
<feature type="transmembrane region" description="Helical" evidence="1">
    <location>
        <begin position="92"/>
        <end position="113"/>
    </location>
</feature>
<name>A0A521CG62_SACCC</name>
<reference evidence="2 3" key="1">
    <citation type="submission" date="2017-05" db="EMBL/GenBank/DDBJ databases">
        <authorList>
            <person name="Varghese N."/>
            <person name="Submissions S."/>
        </authorList>
    </citation>
    <scope>NUCLEOTIDE SEQUENCE [LARGE SCALE GENOMIC DNA]</scope>
    <source>
        <strain evidence="2 3">DSM 27040</strain>
    </source>
</reference>
<accession>A0A521CG62</accession>
<feature type="transmembrane region" description="Helical" evidence="1">
    <location>
        <begin position="38"/>
        <end position="71"/>
    </location>
</feature>
<organism evidence="2 3">
    <name type="scientific">Saccharicrinis carchari</name>
    <dbReference type="NCBI Taxonomy" id="1168039"/>
    <lineage>
        <taxon>Bacteria</taxon>
        <taxon>Pseudomonadati</taxon>
        <taxon>Bacteroidota</taxon>
        <taxon>Bacteroidia</taxon>
        <taxon>Marinilabiliales</taxon>
        <taxon>Marinilabiliaceae</taxon>
        <taxon>Saccharicrinis</taxon>
    </lineage>
</organism>
<keyword evidence="1" id="KW-0472">Membrane</keyword>
<dbReference type="EMBL" id="FXTB01000003">
    <property type="protein sequence ID" value="SMO57771.1"/>
    <property type="molecule type" value="Genomic_DNA"/>
</dbReference>
<evidence type="ECO:0000313" key="3">
    <source>
        <dbReference type="Proteomes" id="UP000319040"/>
    </source>
</evidence>
<keyword evidence="3" id="KW-1185">Reference proteome</keyword>
<keyword evidence="1" id="KW-0812">Transmembrane</keyword>
<proteinExistence type="predicted"/>
<dbReference type="RefSeq" id="WP_142532769.1">
    <property type="nucleotide sequence ID" value="NZ_FXTB01000003.1"/>
</dbReference>
<dbReference type="Pfam" id="PF11750">
    <property type="entry name" value="DUF3307"/>
    <property type="match status" value="1"/>
</dbReference>
<gene>
    <name evidence="2" type="ORF">SAMN06265379_10342</name>
</gene>
<feature type="transmembrane region" description="Helical" evidence="1">
    <location>
        <begin position="219"/>
        <end position="240"/>
    </location>
</feature>
<dbReference type="Proteomes" id="UP000319040">
    <property type="component" value="Unassembled WGS sequence"/>
</dbReference>
<evidence type="ECO:0008006" key="4">
    <source>
        <dbReference type="Google" id="ProtNLM"/>
    </source>
</evidence>
<evidence type="ECO:0000313" key="2">
    <source>
        <dbReference type="EMBL" id="SMO57771.1"/>
    </source>
</evidence>
<sequence>MIPKLILLQVTAHLLADYLLQPQRWSNLKRQKVVTVHHIYHAMVVFACSFILSFDVQFWSAALAITILHFGTDVLKSYLQIQAKRANKTINYFFYDQLMHLLILTTISVLYLNFCPQSYYLNIPYNVVLIVFGFVLLSKPTNICMKNIFMVFKIETPIDDTEHEITNEKSLPNAGKLIGIMERYLVFSLILVSQYAAVGLIIAAKSILRYKSSYKNEYILVGTLLSFGIATMLGVFAASIL</sequence>
<dbReference type="AlphaFoldDB" id="A0A521CG62"/>
<feature type="transmembrane region" description="Helical" evidence="1">
    <location>
        <begin position="119"/>
        <end position="137"/>
    </location>
</feature>
<evidence type="ECO:0000256" key="1">
    <source>
        <dbReference type="SAM" id="Phobius"/>
    </source>
</evidence>
<dbReference type="OrthoDB" id="8536716at2"/>
<keyword evidence="1" id="KW-1133">Transmembrane helix</keyword>